<organism evidence="1 2">
    <name type="scientific">Marine Group I thaumarchaeote</name>
    <dbReference type="NCBI Taxonomy" id="2511932"/>
    <lineage>
        <taxon>Archaea</taxon>
        <taxon>Nitrososphaerota</taxon>
        <taxon>Marine Group I</taxon>
    </lineage>
</organism>
<reference evidence="1 2" key="1">
    <citation type="journal article" date="2019" name="Environ. Microbiol.">
        <title>Genomics insights into ecotype formation of ammonia-oxidizing archaea in the deep ocean.</title>
        <authorList>
            <person name="Wang Y."/>
            <person name="Huang J.M."/>
            <person name="Cui G.J."/>
            <person name="Nunoura T."/>
            <person name="Takaki Y."/>
            <person name="Li W.L."/>
            <person name="Li J."/>
            <person name="Gao Z.M."/>
            <person name="Takai K."/>
            <person name="Zhang A.Q."/>
            <person name="Stepanauskas R."/>
        </authorList>
    </citation>
    <scope>NUCLEOTIDE SEQUENCE [LARGE SCALE GENOMIC DNA]</scope>
    <source>
        <strain evidence="1 2">T1C4</strain>
    </source>
</reference>
<protein>
    <submittedName>
        <fullName evidence="1">Uncharacterized protein</fullName>
    </submittedName>
</protein>
<proteinExistence type="predicted"/>
<sequence>LHCPQCNMDYWHFIKKRTQKAILNEECPTCFMKYKDILEELEITE</sequence>
<gene>
    <name evidence="1" type="ORF">HX847_06595</name>
</gene>
<accession>A0A7K4NYQ3</accession>
<dbReference type="EMBL" id="JACATF010000031">
    <property type="protein sequence ID" value="NWK08057.1"/>
    <property type="molecule type" value="Genomic_DNA"/>
</dbReference>
<name>A0A7K4NYQ3_9ARCH</name>
<dbReference type="Proteomes" id="UP000559282">
    <property type="component" value="Unassembled WGS sequence"/>
</dbReference>
<comment type="caution">
    <text evidence="1">The sequence shown here is derived from an EMBL/GenBank/DDBJ whole genome shotgun (WGS) entry which is preliminary data.</text>
</comment>
<feature type="non-terminal residue" evidence="1">
    <location>
        <position position="1"/>
    </location>
</feature>
<evidence type="ECO:0000313" key="2">
    <source>
        <dbReference type="Proteomes" id="UP000559282"/>
    </source>
</evidence>
<dbReference type="AlphaFoldDB" id="A0A7K4NYQ3"/>
<evidence type="ECO:0000313" key="1">
    <source>
        <dbReference type="EMBL" id="NWK08057.1"/>
    </source>
</evidence>